<evidence type="ECO:0000313" key="2">
    <source>
        <dbReference type="Proteomes" id="UP000595814"/>
    </source>
</evidence>
<proteinExistence type="predicted"/>
<reference evidence="1 2" key="1">
    <citation type="journal article" date="2022" name="Int. J. Syst. Evol. Microbiol.">
        <title>Miniphocaeibacter halophilus sp. nov., an ammonium-tolerant acetate-producing bacterium isolated from a biogas system.</title>
        <authorList>
            <person name="Schnurer A."/>
            <person name="Singh A."/>
            <person name="Bi S."/>
            <person name="Qiao W."/>
            <person name="Westerholm M."/>
        </authorList>
    </citation>
    <scope>NUCLEOTIDE SEQUENCE [LARGE SCALE GENOMIC DNA]</scope>
    <source>
        <strain evidence="1 2">AMB_01</strain>
    </source>
</reference>
<organism evidence="1 2">
    <name type="scientific">Miniphocaeibacter halophilus</name>
    <dbReference type="NCBI Taxonomy" id="2931922"/>
    <lineage>
        <taxon>Bacteria</taxon>
        <taxon>Bacillati</taxon>
        <taxon>Bacillota</taxon>
        <taxon>Tissierellia</taxon>
        <taxon>Tissierellales</taxon>
        <taxon>Peptoniphilaceae</taxon>
        <taxon>Miniphocaeibacter</taxon>
    </lineage>
</organism>
<evidence type="ECO:0000313" key="1">
    <source>
        <dbReference type="EMBL" id="QQK07858.1"/>
    </source>
</evidence>
<dbReference type="Proteomes" id="UP000595814">
    <property type="component" value="Chromosome"/>
</dbReference>
<accession>A0AC61MRA1</accession>
<sequence>MSEKIKELIDKYQVRKNYEDKTKFINWLKPVIKEMNYDFKIDKYSSKGRNLIVGDINNAEVFLTAHYDTQVNYFVPMFMGMNWLGFIIGQLYVLFIILLPAILIDLIFKNIFYYNIPNIFLVLIVLLTFLYTQIGVSNKNTVNDNTSGLATLINIMENLEDTHKNKVCFVFFDQEEVGLIGSSKFQKKYRRNIRNKPLINFDCVANGNNIFFIGQKEFRNSILNNVLTNSVEKIMKDNIYGKKYVIGPAYRYIYPSDQLIYDNSLAVAALKKAPLIGYYLNGIHNSRDRVFMKENIALITEVILDFVKNI</sequence>
<gene>
    <name evidence="1" type="ORF">JFY71_11370</name>
</gene>
<protein>
    <submittedName>
        <fullName evidence="1">M28 family peptidase</fullName>
    </submittedName>
</protein>
<keyword evidence="2" id="KW-1185">Reference proteome</keyword>
<name>A0AC61MRA1_9FIRM</name>
<dbReference type="EMBL" id="CP066744">
    <property type="protein sequence ID" value="QQK07858.1"/>
    <property type="molecule type" value="Genomic_DNA"/>
</dbReference>